<feature type="region of interest" description="Disordered" evidence="1">
    <location>
        <begin position="431"/>
        <end position="562"/>
    </location>
</feature>
<proteinExistence type="predicted"/>
<evidence type="ECO:0000313" key="3">
    <source>
        <dbReference type="Proteomes" id="UP000077521"/>
    </source>
</evidence>
<name>A0A8T8STU8_9BASI</name>
<comment type="caution">
    <text evidence="2">The sequence shown here is derived from an EMBL/GenBank/DDBJ whole genome shotgun (WGS) entry which is preliminary data.</text>
</comment>
<reference evidence="2" key="1">
    <citation type="submission" date="2016-04" db="EMBL/GenBank/DDBJ databases">
        <authorList>
            <person name="Nguyen H.D."/>
            <person name="Samba Siva P."/>
            <person name="Cullis J."/>
            <person name="Levesque C.A."/>
            <person name="Hambleton S."/>
        </authorList>
    </citation>
    <scope>NUCLEOTIDE SEQUENCE</scope>
    <source>
        <strain evidence="2">DAOMC 236416</strain>
    </source>
</reference>
<feature type="compositionally biased region" description="Polar residues" evidence="1">
    <location>
        <begin position="442"/>
        <end position="455"/>
    </location>
</feature>
<feature type="compositionally biased region" description="Polar residues" evidence="1">
    <location>
        <begin position="545"/>
        <end position="562"/>
    </location>
</feature>
<dbReference type="EMBL" id="LWDF02000488">
    <property type="protein sequence ID" value="KAE8246378.1"/>
    <property type="molecule type" value="Genomic_DNA"/>
</dbReference>
<dbReference type="AlphaFoldDB" id="A0A8T8STU8"/>
<feature type="compositionally biased region" description="Low complexity" evidence="1">
    <location>
        <begin position="512"/>
        <end position="533"/>
    </location>
</feature>
<feature type="compositionally biased region" description="Low complexity" evidence="1">
    <location>
        <begin position="218"/>
        <end position="229"/>
    </location>
</feature>
<accession>A0A8T8STU8</accession>
<gene>
    <name evidence="2" type="ORF">A4X13_0g5817</name>
</gene>
<feature type="compositionally biased region" description="Low complexity" evidence="1">
    <location>
        <begin position="456"/>
        <end position="496"/>
    </location>
</feature>
<evidence type="ECO:0000256" key="1">
    <source>
        <dbReference type="SAM" id="MobiDB-lite"/>
    </source>
</evidence>
<dbReference type="Proteomes" id="UP000077521">
    <property type="component" value="Unassembled WGS sequence"/>
</dbReference>
<reference evidence="2" key="2">
    <citation type="journal article" date="2019" name="IMA Fungus">
        <title>Genome sequencing and comparison of five Tilletia species to identify candidate genes for the detection of regulated species infecting wheat.</title>
        <authorList>
            <person name="Nguyen H.D.T."/>
            <person name="Sultana T."/>
            <person name="Kesanakurti P."/>
            <person name="Hambleton S."/>
        </authorList>
    </citation>
    <scope>NUCLEOTIDE SEQUENCE</scope>
    <source>
        <strain evidence="2">DAOMC 236416</strain>
    </source>
</reference>
<evidence type="ECO:0000313" key="2">
    <source>
        <dbReference type="EMBL" id="KAE8246378.1"/>
    </source>
</evidence>
<protein>
    <submittedName>
        <fullName evidence="2">Uncharacterized protein</fullName>
    </submittedName>
</protein>
<sequence>MVEPTQYNTYCESFLQLPAIELQPITNSKGKSGYLAMRTLVKTGDGAISRAKTSGFWADSRPPVNSLLVGPVMIAMSTSGPEMSFEKTQLEIRPGDPKDPTYIQTHLGHEPWRIRAFGKVVTSTSTSFTVTGHTFLVTGVGRFTVQFNSSNETKLAHAPVTGQFAGGSGTVHSISKSPPMLIVHLESMHVGVSTQNPSTESAQQPQSSAWMAALQGNTGTEAEGTAAAQETDDNVSEQAPSGWLRIQSKTLTSDGCSHLFHLNVSGLQQPPALHSIATVNAAVAVDDRQILMSCCSGQLHVRPGNPLDVEYKGKQILKQLWRIRAAGRVIAAQGSEYTLIAVVLIGDALRTVTIRFLVPTSSNASPRWISFRSPPVGSFASGRGFVEHVDYGIEPKFVVTLESATSPVYSNSVVPLHSTSAAGQDWLQAWQTPPPEDFAQVPSASQNADLTGSMPSGSTTTEAIGSSGSITSGSATTATVDPVGSSPPSGAATTASQSNSAVGDTYDPHPELSSGSQSSITSLGTTASSSSLRTSEKHSADDSLDQSPTKRASRSSTQRVQT</sequence>
<feature type="region of interest" description="Disordered" evidence="1">
    <location>
        <begin position="218"/>
        <end position="240"/>
    </location>
</feature>
<keyword evidence="3" id="KW-1185">Reference proteome</keyword>
<organism evidence="2 3">
    <name type="scientific">Tilletia indica</name>
    <dbReference type="NCBI Taxonomy" id="43049"/>
    <lineage>
        <taxon>Eukaryota</taxon>
        <taxon>Fungi</taxon>
        <taxon>Dikarya</taxon>
        <taxon>Basidiomycota</taxon>
        <taxon>Ustilaginomycotina</taxon>
        <taxon>Exobasidiomycetes</taxon>
        <taxon>Tilletiales</taxon>
        <taxon>Tilletiaceae</taxon>
        <taxon>Tilletia</taxon>
    </lineage>
</organism>